<dbReference type="CDD" id="cd21109">
    <property type="entry name" value="SPASM"/>
    <property type="match status" value="1"/>
</dbReference>
<evidence type="ECO:0000259" key="5">
    <source>
        <dbReference type="PROSITE" id="PS51918"/>
    </source>
</evidence>
<dbReference type="PROSITE" id="PS51918">
    <property type="entry name" value="RADICAL_SAM"/>
    <property type="match status" value="1"/>
</dbReference>
<comment type="caution">
    <text evidence="6">The sequence shown here is derived from an EMBL/GenBank/DDBJ whole genome shotgun (WGS) entry which is preliminary data.</text>
</comment>
<evidence type="ECO:0000313" key="7">
    <source>
        <dbReference type="Proteomes" id="UP000600080"/>
    </source>
</evidence>
<dbReference type="InterPro" id="IPR050377">
    <property type="entry name" value="Radical_SAM_PqqE_MftC-like"/>
</dbReference>
<keyword evidence="4" id="KW-0411">Iron-sulfur</keyword>
<dbReference type="SFLD" id="SFLDS00029">
    <property type="entry name" value="Radical_SAM"/>
    <property type="match status" value="1"/>
</dbReference>
<dbReference type="InterPro" id="IPR058240">
    <property type="entry name" value="rSAM_sf"/>
</dbReference>
<organism evidence="6 7">
    <name type="scientific">Streptomyces kronopolitis</name>
    <dbReference type="NCBI Taxonomy" id="1612435"/>
    <lineage>
        <taxon>Bacteria</taxon>
        <taxon>Bacillati</taxon>
        <taxon>Actinomycetota</taxon>
        <taxon>Actinomycetes</taxon>
        <taxon>Kitasatosporales</taxon>
        <taxon>Streptomycetaceae</taxon>
        <taxon>Streptomyces</taxon>
    </lineage>
</organism>
<keyword evidence="1" id="KW-0949">S-adenosyl-L-methionine</keyword>
<dbReference type="Gene3D" id="3.20.20.70">
    <property type="entry name" value="Aldolase class I"/>
    <property type="match status" value="1"/>
</dbReference>
<dbReference type="CDD" id="cd01335">
    <property type="entry name" value="Radical_SAM"/>
    <property type="match status" value="1"/>
</dbReference>
<dbReference type="Pfam" id="PF04055">
    <property type="entry name" value="Radical_SAM"/>
    <property type="match status" value="1"/>
</dbReference>
<keyword evidence="7" id="KW-1185">Reference proteome</keyword>
<evidence type="ECO:0000256" key="4">
    <source>
        <dbReference type="ARBA" id="ARBA00023014"/>
    </source>
</evidence>
<dbReference type="RefSeq" id="WP_229699792.1">
    <property type="nucleotide sequence ID" value="NZ_BMND01000005.1"/>
</dbReference>
<name>A0ABQ2J861_9ACTN</name>
<dbReference type="SFLD" id="SFLDG01216">
    <property type="entry name" value="thioether_bond_formation_requi"/>
    <property type="match status" value="1"/>
</dbReference>
<reference evidence="7" key="1">
    <citation type="journal article" date="2019" name="Int. J. Syst. Evol. Microbiol.">
        <title>The Global Catalogue of Microorganisms (GCM) 10K type strain sequencing project: providing services to taxonomists for standard genome sequencing and annotation.</title>
        <authorList>
            <consortium name="The Broad Institute Genomics Platform"/>
            <consortium name="The Broad Institute Genome Sequencing Center for Infectious Disease"/>
            <person name="Wu L."/>
            <person name="Ma J."/>
        </authorList>
    </citation>
    <scope>NUCLEOTIDE SEQUENCE [LARGE SCALE GENOMIC DNA]</scope>
    <source>
        <strain evidence="7">CGMCC 4.7323</strain>
    </source>
</reference>
<dbReference type="InterPro" id="IPR023885">
    <property type="entry name" value="4Fe4S-binding_SPASM_dom"/>
</dbReference>
<keyword evidence="3" id="KW-0408">Iron</keyword>
<keyword evidence="2" id="KW-0479">Metal-binding</keyword>
<dbReference type="GeneID" id="301547630"/>
<dbReference type="PANTHER" id="PTHR11228:SF7">
    <property type="entry name" value="PQQA PEPTIDE CYCLASE"/>
    <property type="match status" value="1"/>
</dbReference>
<dbReference type="EMBL" id="BMND01000005">
    <property type="protein sequence ID" value="GGN40139.1"/>
    <property type="molecule type" value="Genomic_DNA"/>
</dbReference>
<sequence length="301" mass="32386">MAASTLLKFAWLEVTGFCNESCDHCYADSSPQGTHGTMTVEDWKRTIDQLTGMGVTDVQFIGGEPTLYPHLRELINYAHVAGLAIEVFSNLTHIKDHLWDAFSEFDIKLATSYYSASAQDHDKVTNLRGSHRRTRRNIEKALSLGIPLRGGVVAVNTQQRVHEAAEDLTALGVEQVGRDRTRAFGRASRGATPTIADLCGHCGYEKCAIGPTGDVWPCVLGRFLRIGNVLETPLSEIWGGARMTDVLAEITAVHGEGAQSCTPPQFLPMCGPCGPCPPSVGHCDPKEAAAQAKTATIAAPA</sequence>
<dbReference type="InterPro" id="IPR007197">
    <property type="entry name" value="rSAM"/>
</dbReference>
<evidence type="ECO:0000256" key="3">
    <source>
        <dbReference type="ARBA" id="ARBA00023004"/>
    </source>
</evidence>
<evidence type="ECO:0000256" key="2">
    <source>
        <dbReference type="ARBA" id="ARBA00022723"/>
    </source>
</evidence>
<dbReference type="SUPFAM" id="SSF102114">
    <property type="entry name" value="Radical SAM enzymes"/>
    <property type="match status" value="1"/>
</dbReference>
<proteinExistence type="predicted"/>
<protein>
    <recommendedName>
        <fullName evidence="5">Radical SAM core domain-containing protein</fullName>
    </recommendedName>
</protein>
<dbReference type="SFLD" id="SFLDG01386">
    <property type="entry name" value="main_SPASM_domain-containing"/>
    <property type="match status" value="1"/>
</dbReference>
<feature type="domain" description="Radical SAM core" evidence="5">
    <location>
        <begin position="1"/>
        <end position="205"/>
    </location>
</feature>
<dbReference type="InterPro" id="IPR013785">
    <property type="entry name" value="Aldolase_TIM"/>
</dbReference>
<dbReference type="SFLD" id="SFLDF00365">
    <property type="entry name" value="thuricin_CD_(TrnCD-like)"/>
    <property type="match status" value="1"/>
</dbReference>
<evidence type="ECO:0000313" key="6">
    <source>
        <dbReference type="EMBL" id="GGN40139.1"/>
    </source>
</evidence>
<gene>
    <name evidence="6" type="ORF">GCM10012285_17870</name>
</gene>
<dbReference type="PANTHER" id="PTHR11228">
    <property type="entry name" value="RADICAL SAM DOMAIN PROTEIN"/>
    <property type="match status" value="1"/>
</dbReference>
<dbReference type="Pfam" id="PF13186">
    <property type="entry name" value="SPASM"/>
    <property type="match status" value="1"/>
</dbReference>
<dbReference type="Proteomes" id="UP000600080">
    <property type="component" value="Unassembled WGS sequence"/>
</dbReference>
<dbReference type="SFLD" id="SFLDG01067">
    <property type="entry name" value="SPASM/twitch_domain_containing"/>
    <property type="match status" value="1"/>
</dbReference>
<evidence type="ECO:0000256" key="1">
    <source>
        <dbReference type="ARBA" id="ARBA00022691"/>
    </source>
</evidence>
<accession>A0ABQ2J861</accession>